<dbReference type="PANTHER" id="PTHR33018">
    <property type="entry name" value="OS10G0338966 PROTEIN-RELATED"/>
    <property type="match status" value="1"/>
</dbReference>
<dbReference type="PANTHER" id="PTHR33018:SF37">
    <property type="entry name" value="TRANSPOSASE TNP1_EN_SPM-LIKE DOMAIN-CONTAINING PROTEIN"/>
    <property type="match status" value="1"/>
</dbReference>
<gene>
    <name evidence="1" type="ORF">EJB05_50905</name>
</gene>
<accession>A0A5J9SX55</accession>
<dbReference type="AlphaFoldDB" id="A0A5J9SX55"/>
<dbReference type="EMBL" id="RWGY01000165">
    <property type="protein sequence ID" value="TVU03588.1"/>
    <property type="molecule type" value="Genomic_DNA"/>
</dbReference>
<organism evidence="1 2">
    <name type="scientific">Eragrostis curvula</name>
    <name type="common">weeping love grass</name>
    <dbReference type="NCBI Taxonomy" id="38414"/>
    <lineage>
        <taxon>Eukaryota</taxon>
        <taxon>Viridiplantae</taxon>
        <taxon>Streptophyta</taxon>
        <taxon>Embryophyta</taxon>
        <taxon>Tracheophyta</taxon>
        <taxon>Spermatophyta</taxon>
        <taxon>Magnoliopsida</taxon>
        <taxon>Liliopsida</taxon>
        <taxon>Poales</taxon>
        <taxon>Poaceae</taxon>
        <taxon>PACMAD clade</taxon>
        <taxon>Chloridoideae</taxon>
        <taxon>Eragrostideae</taxon>
        <taxon>Eragrostidinae</taxon>
        <taxon>Eragrostis</taxon>
    </lineage>
</organism>
<sequence>MLMNQFCKTVAEVENLVWVFIMSSNKHSNSGQRDGLEDEEVPIKNFVEAPVRVPRAPRTSTKWPEDKIVVTAIDENGWPVDSEAKQRMRTLAGLIARQQVSLLLPNIGCLSEEAKWELFDDYVMPTLEFTDDMKPLAFKEIMKVIAHAWRTHKNNHVNNFMLKGIEPFSKHKYIKPEVWTEFVQMKSTEEFLLESEKFKNLRAQNVHNHHLGTAGYDGKITQWEAQDAKFAKEGIENPWNRYPPGRPSIFCEEGVRPATVVRSPSSHLKPSKSQKRFWRCTKPGKVKGPMKVSMVTSVWLWVTMSTEVVCEHATVMMAGREFIPDEGIAKGQLT</sequence>
<comment type="caution">
    <text evidence="1">The sequence shown here is derived from an EMBL/GenBank/DDBJ whole genome shotgun (WGS) entry which is preliminary data.</text>
</comment>
<name>A0A5J9SX55_9POAL</name>
<dbReference type="OrthoDB" id="1869436at2759"/>
<reference evidence="1 2" key="1">
    <citation type="journal article" date="2019" name="Sci. Rep.">
        <title>A high-quality genome of Eragrostis curvula grass provides insights into Poaceae evolution and supports new strategies to enhance forage quality.</title>
        <authorList>
            <person name="Carballo J."/>
            <person name="Santos B.A.C.M."/>
            <person name="Zappacosta D."/>
            <person name="Garbus I."/>
            <person name="Selva J.P."/>
            <person name="Gallo C.A."/>
            <person name="Diaz A."/>
            <person name="Albertini E."/>
            <person name="Caccamo M."/>
            <person name="Echenique V."/>
        </authorList>
    </citation>
    <scope>NUCLEOTIDE SEQUENCE [LARGE SCALE GENOMIC DNA]</scope>
    <source>
        <strain evidence="2">cv. Victoria</strain>
        <tissue evidence="1">Leaf</tissue>
    </source>
</reference>
<protein>
    <submittedName>
        <fullName evidence="1">Uncharacterized protein</fullName>
    </submittedName>
</protein>
<keyword evidence="2" id="KW-1185">Reference proteome</keyword>
<proteinExistence type="predicted"/>
<dbReference type="Gramene" id="TVU03588">
    <property type="protein sequence ID" value="TVU03588"/>
    <property type="gene ID" value="EJB05_50905"/>
</dbReference>
<dbReference type="Proteomes" id="UP000324897">
    <property type="component" value="Unassembled WGS sequence"/>
</dbReference>
<evidence type="ECO:0000313" key="1">
    <source>
        <dbReference type="EMBL" id="TVU03588.1"/>
    </source>
</evidence>
<evidence type="ECO:0000313" key="2">
    <source>
        <dbReference type="Proteomes" id="UP000324897"/>
    </source>
</evidence>
<feature type="non-terminal residue" evidence="1">
    <location>
        <position position="1"/>
    </location>
</feature>